<evidence type="ECO:0000256" key="13">
    <source>
        <dbReference type="ARBA" id="ARBA00023316"/>
    </source>
</evidence>
<comment type="similarity">
    <text evidence="16">Belongs to the SEDS family. FtsW subfamily.</text>
</comment>
<evidence type="ECO:0000256" key="5">
    <source>
        <dbReference type="ARBA" id="ARBA00022676"/>
    </source>
</evidence>
<evidence type="ECO:0000256" key="16">
    <source>
        <dbReference type="ARBA" id="ARBA00038053"/>
    </source>
</evidence>
<accession>A0A1F8F338</accession>
<evidence type="ECO:0000256" key="9">
    <source>
        <dbReference type="ARBA" id="ARBA00022984"/>
    </source>
</evidence>
<protein>
    <recommendedName>
        <fullName evidence="17">Probable peptidoglycan glycosyltransferase FtsW</fullName>
        <ecNumber evidence="19">2.4.99.28</ecNumber>
    </recommendedName>
    <alternativeName>
        <fullName evidence="18">Cell division protein FtsW</fullName>
    </alternativeName>
    <alternativeName>
        <fullName evidence="15">Cell wall polymerase</fullName>
    </alternativeName>
    <alternativeName>
        <fullName evidence="14">Peptidoglycan polymerase</fullName>
    </alternativeName>
</protein>
<evidence type="ECO:0000313" key="23">
    <source>
        <dbReference type="Proteomes" id="UP000178023"/>
    </source>
</evidence>
<evidence type="ECO:0000256" key="11">
    <source>
        <dbReference type="ARBA" id="ARBA00023136"/>
    </source>
</evidence>
<feature type="transmembrane region" description="Helical" evidence="21">
    <location>
        <begin position="267"/>
        <end position="288"/>
    </location>
</feature>
<keyword evidence="5" id="KW-0328">Glycosyltransferase</keyword>
<dbReference type="PANTHER" id="PTHR30474:SF2">
    <property type="entry name" value="PEPTIDOGLYCAN GLYCOSYLTRANSFERASE FTSW-RELATED"/>
    <property type="match status" value="1"/>
</dbReference>
<evidence type="ECO:0000256" key="4">
    <source>
        <dbReference type="ARBA" id="ARBA00022618"/>
    </source>
</evidence>
<evidence type="ECO:0000256" key="3">
    <source>
        <dbReference type="ARBA" id="ARBA00022475"/>
    </source>
</evidence>
<dbReference type="InterPro" id="IPR013437">
    <property type="entry name" value="FtsW"/>
</dbReference>
<keyword evidence="13" id="KW-0961">Cell wall biogenesis/degradation</keyword>
<dbReference type="EC" id="2.4.99.28" evidence="19"/>
<keyword evidence="3" id="KW-1003">Cell membrane</keyword>
<keyword evidence="8" id="KW-0133">Cell shape</keyword>
<comment type="subcellular location">
    <subcellularLocation>
        <location evidence="1">Cell membrane</location>
        <topology evidence="1">Multi-pass membrane protein</topology>
    </subcellularLocation>
</comment>
<evidence type="ECO:0000256" key="14">
    <source>
        <dbReference type="ARBA" id="ARBA00032370"/>
    </source>
</evidence>
<dbReference type="GO" id="GO:0008360">
    <property type="term" value="P:regulation of cell shape"/>
    <property type="evidence" value="ECO:0007669"/>
    <property type="project" value="UniProtKB-KW"/>
</dbReference>
<keyword evidence="11 21" id="KW-0472">Membrane</keyword>
<dbReference type="GO" id="GO:0009252">
    <property type="term" value="P:peptidoglycan biosynthetic process"/>
    <property type="evidence" value="ECO:0007669"/>
    <property type="project" value="UniProtKB-KW"/>
</dbReference>
<evidence type="ECO:0000256" key="1">
    <source>
        <dbReference type="ARBA" id="ARBA00004651"/>
    </source>
</evidence>
<feature type="transmembrane region" description="Helical" evidence="21">
    <location>
        <begin position="158"/>
        <end position="175"/>
    </location>
</feature>
<dbReference type="InterPro" id="IPR018365">
    <property type="entry name" value="Cell_cycle_FtsW-rel_CS"/>
</dbReference>
<keyword evidence="12" id="KW-0131">Cell cycle</keyword>
<evidence type="ECO:0000256" key="21">
    <source>
        <dbReference type="SAM" id="Phobius"/>
    </source>
</evidence>
<dbReference type="NCBIfam" id="TIGR02614">
    <property type="entry name" value="ftsW"/>
    <property type="match status" value="1"/>
</dbReference>
<evidence type="ECO:0000256" key="17">
    <source>
        <dbReference type="ARBA" id="ARBA00041185"/>
    </source>
</evidence>
<keyword evidence="10 21" id="KW-1133">Transmembrane helix</keyword>
<sequence>MVKSLFAGIIILLAFGLIMLSSAGIIDAQKKFGSPYYYVYHQFLFSILPGLGLLFLFSRINYKLWKKLAMPILFMALVAMILVFIPRFGYGLRGATRWVNLFDITFQPSEFLKLALVIYLAAWFGGNDRRISHLQYGIFPFLVVMSFVGALLVLQPDIGTLLVVMTVALAVYLFAGASLKHFSMIILAAVLVVGVLIMIEPYRINRIKAFLDPSIDPHGISYQINQSLIAIGSGGVFGVGFGHSTQKLGFLPEVVGDSIFAVIAEELGLVGAMLTLGLYLFLCILLIRTARAADDDFGKLFVLGITVWIIGQALLNMAAMSGIAPLTGIPLPLISYGGTSTLIILTGLGIALNIARKT</sequence>
<dbReference type="PANTHER" id="PTHR30474">
    <property type="entry name" value="CELL CYCLE PROTEIN"/>
    <property type="match status" value="1"/>
</dbReference>
<feature type="transmembrane region" description="Helical" evidence="21">
    <location>
        <begin position="182"/>
        <end position="199"/>
    </location>
</feature>
<comment type="caution">
    <text evidence="22">The sequence shown here is derived from an EMBL/GenBank/DDBJ whole genome shotgun (WGS) entry which is preliminary data.</text>
</comment>
<comment type="catalytic activity">
    <reaction evidence="20">
        <text>[GlcNAc-(1-&gt;4)-Mur2Ac(oyl-L-Ala-gamma-D-Glu-L-Lys-D-Ala-D-Ala)](n)-di-trans,octa-cis-undecaprenyl diphosphate + beta-D-GlcNAc-(1-&gt;4)-Mur2Ac(oyl-L-Ala-gamma-D-Glu-L-Lys-D-Ala-D-Ala)-di-trans,octa-cis-undecaprenyl diphosphate = [GlcNAc-(1-&gt;4)-Mur2Ac(oyl-L-Ala-gamma-D-Glu-L-Lys-D-Ala-D-Ala)](n+1)-di-trans,octa-cis-undecaprenyl diphosphate + di-trans,octa-cis-undecaprenyl diphosphate + H(+)</text>
        <dbReference type="Rhea" id="RHEA:23708"/>
        <dbReference type="Rhea" id="RHEA-COMP:9602"/>
        <dbReference type="Rhea" id="RHEA-COMP:9603"/>
        <dbReference type="ChEBI" id="CHEBI:15378"/>
        <dbReference type="ChEBI" id="CHEBI:58405"/>
        <dbReference type="ChEBI" id="CHEBI:60033"/>
        <dbReference type="ChEBI" id="CHEBI:78435"/>
        <dbReference type="EC" id="2.4.99.28"/>
    </reaction>
</comment>
<evidence type="ECO:0000256" key="10">
    <source>
        <dbReference type="ARBA" id="ARBA00022989"/>
    </source>
</evidence>
<evidence type="ECO:0000256" key="7">
    <source>
        <dbReference type="ARBA" id="ARBA00022692"/>
    </source>
</evidence>
<evidence type="ECO:0000256" key="6">
    <source>
        <dbReference type="ARBA" id="ARBA00022679"/>
    </source>
</evidence>
<name>A0A1F8F338_9BACT</name>
<dbReference type="AlphaFoldDB" id="A0A1F8F338"/>
<dbReference type="GO" id="GO:0051301">
    <property type="term" value="P:cell division"/>
    <property type="evidence" value="ECO:0007669"/>
    <property type="project" value="UniProtKB-KW"/>
</dbReference>
<proteinExistence type="inferred from homology"/>
<dbReference type="GO" id="GO:0015648">
    <property type="term" value="F:lipid-linked peptidoglycan transporter activity"/>
    <property type="evidence" value="ECO:0007669"/>
    <property type="project" value="TreeGrafter"/>
</dbReference>
<comment type="pathway">
    <text evidence="2">Cell wall biogenesis; peptidoglycan biosynthesis.</text>
</comment>
<evidence type="ECO:0000256" key="19">
    <source>
        <dbReference type="ARBA" id="ARBA00044770"/>
    </source>
</evidence>
<keyword evidence="4 22" id="KW-0132">Cell division</keyword>
<organism evidence="22 23">
    <name type="scientific">Candidatus Yanofskybacteria bacterium RIFCSPHIGHO2_01_FULL_45_42</name>
    <dbReference type="NCBI Taxonomy" id="1802671"/>
    <lineage>
        <taxon>Bacteria</taxon>
        <taxon>Candidatus Yanofskyibacteriota</taxon>
    </lineage>
</organism>
<evidence type="ECO:0000256" key="8">
    <source>
        <dbReference type="ARBA" id="ARBA00022960"/>
    </source>
</evidence>
<feature type="transmembrane region" description="Helical" evidence="21">
    <location>
        <begin position="300"/>
        <end position="321"/>
    </location>
</feature>
<feature type="transmembrane region" description="Helical" evidence="21">
    <location>
        <begin position="69"/>
        <end position="90"/>
    </location>
</feature>
<reference evidence="22 23" key="1">
    <citation type="journal article" date="2016" name="Nat. Commun.">
        <title>Thousands of microbial genomes shed light on interconnected biogeochemical processes in an aquifer system.</title>
        <authorList>
            <person name="Anantharaman K."/>
            <person name="Brown C.T."/>
            <person name="Hug L.A."/>
            <person name="Sharon I."/>
            <person name="Castelle C.J."/>
            <person name="Probst A.J."/>
            <person name="Thomas B.C."/>
            <person name="Singh A."/>
            <person name="Wilkins M.J."/>
            <person name="Karaoz U."/>
            <person name="Brodie E.L."/>
            <person name="Williams K.H."/>
            <person name="Hubbard S.S."/>
            <person name="Banfield J.F."/>
        </authorList>
    </citation>
    <scope>NUCLEOTIDE SEQUENCE [LARGE SCALE GENOMIC DNA]</scope>
</reference>
<dbReference type="GO" id="GO:0071555">
    <property type="term" value="P:cell wall organization"/>
    <property type="evidence" value="ECO:0007669"/>
    <property type="project" value="UniProtKB-KW"/>
</dbReference>
<keyword evidence="6" id="KW-0808">Transferase</keyword>
<dbReference type="Proteomes" id="UP000178023">
    <property type="component" value="Unassembled WGS sequence"/>
</dbReference>
<evidence type="ECO:0000256" key="12">
    <source>
        <dbReference type="ARBA" id="ARBA00023306"/>
    </source>
</evidence>
<gene>
    <name evidence="22" type="ORF">A2750_00435</name>
</gene>
<dbReference type="GO" id="GO:0032153">
    <property type="term" value="C:cell division site"/>
    <property type="evidence" value="ECO:0007669"/>
    <property type="project" value="TreeGrafter"/>
</dbReference>
<keyword evidence="9" id="KW-0573">Peptidoglycan synthesis</keyword>
<dbReference type="InterPro" id="IPR001182">
    <property type="entry name" value="FtsW/RodA"/>
</dbReference>
<evidence type="ECO:0000256" key="20">
    <source>
        <dbReference type="ARBA" id="ARBA00049902"/>
    </source>
</evidence>
<dbReference type="GO" id="GO:0008955">
    <property type="term" value="F:peptidoglycan glycosyltransferase activity"/>
    <property type="evidence" value="ECO:0007669"/>
    <property type="project" value="UniProtKB-EC"/>
</dbReference>
<dbReference type="PROSITE" id="PS00428">
    <property type="entry name" value="FTSW_RODA_SPOVE"/>
    <property type="match status" value="1"/>
</dbReference>
<keyword evidence="7 21" id="KW-0812">Transmembrane</keyword>
<feature type="transmembrane region" description="Helical" evidence="21">
    <location>
        <begin position="110"/>
        <end position="126"/>
    </location>
</feature>
<dbReference type="EMBL" id="MGJL01000023">
    <property type="protein sequence ID" value="OGN07551.1"/>
    <property type="molecule type" value="Genomic_DNA"/>
</dbReference>
<evidence type="ECO:0000256" key="2">
    <source>
        <dbReference type="ARBA" id="ARBA00004752"/>
    </source>
</evidence>
<feature type="transmembrane region" description="Helical" evidence="21">
    <location>
        <begin position="38"/>
        <end position="57"/>
    </location>
</feature>
<dbReference type="Pfam" id="PF01098">
    <property type="entry name" value="FTSW_RODA_SPOVE"/>
    <property type="match status" value="1"/>
</dbReference>
<evidence type="ECO:0000256" key="18">
    <source>
        <dbReference type="ARBA" id="ARBA00041418"/>
    </source>
</evidence>
<feature type="transmembrane region" description="Helical" evidence="21">
    <location>
        <begin position="333"/>
        <end position="355"/>
    </location>
</feature>
<evidence type="ECO:0000256" key="15">
    <source>
        <dbReference type="ARBA" id="ARBA00033270"/>
    </source>
</evidence>
<dbReference type="GO" id="GO:0005886">
    <property type="term" value="C:plasma membrane"/>
    <property type="evidence" value="ECO:0007669"/>
    <property type="project" value="UniProtKB-SubCell"/>
</dbReference>
<evidence type="ECO:0000313" key="22">
    <source>
        <dbReference type="EMBL" id="OGN07551.1"/>
    </source>
</evidence>
<feature type="transmembrane region" description="Helical" evidence="21">
    <location>
        <begin position="133"/>
        <end position="152"/>
    </location>
</feature>